<comment type="similarity">
    <text evidence="2">Belongs to the GmhB family.</text>
</comment>
<evidence type="ECO:0000256" key="1">
    <source>
        <dbReference type="ARBA" id="ARBA00004496"/>
    </source>
</evidence>
<evidence type="ECO:0000256" key="5">
    <source>
        <dbReference type="ARBA" id="ARBA00022801"/>
    </source>
</evidence>
<reference evidence="9 10" key="1">
    <citation type="submission" date="2016-01" db="EMBL/GenBank/DDBJ databases">
        <title>Molecular Mechanisms for transfer of large genomic segments between Enterococcus faecium strains.</title>
        <authorList>
            <person name="Garcia-Solache M.A."/>
            <person name="Lebreton F."/>
            <person name="Mclaughlin R.E."/>
            <person name="Whiteaker J.D."/>
            <person name="Gilmore M.S."/>
            <person name="Rice L.B."/>
        </authorList>
    </citation>
    <scope>NUCLEOTIDE SEQUENCE [LARGE SCALE GENOMIC DNA]</scope>
    <source>
        <strain evidence="9 10">D344RRF x C68</strain>
    </source>
</reference>
<evidence type="ECO:0000256" key="6">
    <source>
        <dbReference type="ARBA" id="ARBA00023277"/>
    </source>
</evidence>
<sequence>MKTVIMAGGRGSRISELFPDIPKPMIPIDGIPVLERELCSLRDQGFNDIILTVSYLHEKIEEHFGDGSKLGIKIKYFIEKTPLGNAGALYFLLDELGDEPFLLLNADAVFDVDFRQMIRFHVENNADVTLFTHPNSHPYDSGLIISDDNKKVLQWLAKEDQRPEYYKNRVNAGLHVINPKVLRENPLMEIVNKSIVEGGGLPYKIDLDRMILKPLANTGRMYCYDSPEYVKDMGTPDRYRAVIKDFQKGIIVGKNLSNPQKAIFLDRDGTINKYVGFLRNAEEFELIDGVSEAIKIINSLDFLCIVITNQPVIARGEVTVDELNSIHNKLETMLGHAGGFLNGIYYCPHHPHKGYAGEVIELKIDCNCRKPKPGLLLEASKDFNINLSQSFMVGDSESDVIAGKNAGCKTVLITEDITLPANYGQDYSVCSLLEFVKNHLCTMQ</sequence>
<keyword evidence="6" id="KW-0119">Carbohydrate metabolism</keyword>
<keyword evidence="4" id="KW-0479">Metal-binding</keyword>
<keyword evidence="5" id="KW-0378">Hydrolase</keyword>
<dbReference type="Proteomes" id="UP000070452">
    <property type="component" value="Unassembled WGS sequence"/>
</dbReference>
<dbReference type="RefSeq" id="WP_002317852.1">
    <property type="nucleotide sequence ID" value="NZ_LOQQ01000172.1"/>
</dbReference>
<dbReference type="NCBIfam" id="TIGR01662">
    <property type="entry name" value="HAD-SF-IIIA"/>
    <property type="match status" value="1"/>
</dbReference>
<dbReference type="PANTHER" id="PTHR42891:SF1">
    <property type="entry name" value="D-GLYCERO-BETA-D-MANNO-HEPTOSE-1,7-BISPHOSPHATE 7-PHOSPHATASE"/>
    <property type="match status" value="1"/>
</dbReference>
<dbReference type="NCBIfam" id="TIGR01656">
    <property type="entry name" value="Histidinol-ppas"/>
    <property type="match status" value="1"/>
</dbReference>
<dbReference type="Gene3D" id="3.90.550.10">
    <property type="entry name" value="Spore Coat Polysaccharide Biosynthesis Protein SpsA, Chain A"/>
    <property type="match status" value="1"/>
</dbReference>
<dbReference type="Pfam" id="PF13242">
    <property type="entry name" value="Hydrolase_like"/>
    <property type="match status" value="1"/>
</dbReference>
<dbReference type="InterPro" id="IPR036412">
    <property type="entry name" value="HAD-like_sf"/>
</dbReference>
<protein>
    <recommendedName>
        <fullName evidence="7">D,D-heptose 1,7-bisphosphate phosphatase</fullName>
    </recommendedName>
</protein>
<evidence type="ECO:0000256" key="3">
    <source>
        <dbReference type="ARBA" id="ARBA00022490"/>
    </source>
</evidence>
<evidence type="ECO:0000256" key="2">
    <source>
        <dbReference type="ARBA" id="ARBA00005628"/>
    </source>
</evidence>
<comment type="caution">
    <text evidence="9">The sequence shown here is derived from an EMBL/GenBank/DDBJ whole genome shotgun (WGS) entry which is preliminary data.</text>
</comment>
<evidence type="ECO:0000313" key="10">
    <source>
        <dbReference type="Proteomes" id="UP000070452"/>
    </source>
</evidence>
<dbReference type="SUPFAM" id="SSF56784">
    <property type="entry name" value="HAD-like"/>
    <property type="match status" value="1"/>
</dbReference>
<dbReference type="GO" id="GO:0005975">
    <property type="term" value="P:carbohydrate metabolic process"/>
    <property type="evidence" value="ECO:0007669"/>
    <property type="project" value="InterPro"/>
</dbReference>
<dbReference type="Gene3D" id="3.40.50.1000">
    <property type="entry name" value="HAD superfamily/HAD-like"/>
    <property type="match status" value="1"/>
</dbReference>
<gene>
    <name evidence="9" type="ORF">AWT83_09110</name>
</gene>
<evidence type="ECO:0000259" key="8">
    <source>
        <dbReference type="Pfam" id="PF00483"/>
    </source>
</evidence>
<dbReference type="Pfam" id="PF00483">
    <property type="entry name" value="NTP_transferase"/>
    <property type="match status" value="1"/>
</dbReference>
<dbReference type="InterPro" id="IPR029044">
    <property type="entry name" value="Nucleotide-diphossugar_trans"/>
</dbReference>
<accession>A0A132P8P4</accession>
<dbReference type="InterPro" id="IPR004446">
    <property type="entry name" value="Heptose_bisP_phosphatase"/>
</dbReference>
<dbReference type="SUPFAM" id="SSF53448">
    <property type="entry name" value="Nucleotide-diphospho-sugar transferases"/>
    <property type="match status" value="1"/>
</dbReference>
<evidence type="ECO:0000313" key="9">
    <source>
        <dbReference type="EMBL" id="KWX18617.1"/>
    </source>
</evidence>
<dbReference type="CDD" id="cd07503">
    <property type="entry name" value="HAD_HisB-N"/>
    <property type="match status" value="1"/>
</dbReference>
<dbReference type="GO" id="GO:0016791">
    <property type="term" value="F:phosphatase activity"/>
    <property type="evidence" value="ECO:0007669"/>
    <property type="project" value="InterPro"/>
</dbReference>
<evidence type="ECO:0000256" key="4">
    <source>
        <dbReference type="ARBA" id="ARBA00022723"/>
    </source>
</evidence>
<dbReference type="EMBL" id="LRHK01000001">
    <property type="protein sequence ID" value="KWX18617.1"/>
    <property type="molecule type" value="Genomic_DNA"/>
</dbReference>
<dbReference type="AlphaFoldDB" id="A0A132P8P4"/>
<proteinExistence type="inferred from homology"/>
<dbReference type="PANTHER" id="PTHR42891">
    <property type="entry name" value="D-GLYCERO-BETA-D-MANNO-HEPTOSE-1,7-BISPHOSPHATE 7-PHOSPHATASE"/>
    <property type="match status" value="1"/>
</dbReference>
<dbReference type="GO" id="GO:0046872">
    <property type="term" value="F:metal ion binding"/>
    <property type="evidence" value="ECO:0007669"/>
    <property type="project" value="UniProtKB-KW"/>
</dbReference>
<dbReference type="InterPro" id="IPR006543">
    <property type="entry name" value="Histidinol-phos"/>
</dbReference>
<dbReference type="InterPro" id="IPR006549">
    <property type="entry name" value="HAD-SF_hydro_IIIA"/>
</dbReference>
<feature type="domain" description="Nucleotidyl transferase" evidence="8">
    <location>
        <begin position="2"/>
        <end position="185"/>
    </location>
</feature>
<organism evidence="9 10">
    <name type="scientific">Enterococcus faecium</name>
    <name type="common">Streptococcus faecium</name>
    <dbReference type="NCBI Taxonomy" id="1352"/>
    <lineage>
        <taxon>Bacteria</taxon>
        <taxon>Bacillati</taxon>
        <taxon>Bacillota</taxon>
        <taxon>Bacilli</taxon>
        <taxon>Lactobacillales</taxon>
        <taxon>Enterococcaceae</taxon>
        <taxon>Enterococcus</taxon>
    </lineage>
</organism>
<dbReference type="InterPro" id="IPR023214">
    <property type="entry name" value="HAD_sf"/>
</dbReference>
<dbReference type="InterPro" id="IPR005835">
    <property type="entry name" value="NTP_transferase_dom"/>
</dbReference>
<dbReference type="GO" id="GO:0005737">
    <property type="term" value="C:cytoplasm"/>
    <property type="evidence" value="ECO:0007669"/>
    <property type="project" value="UniProtKB-SubCell"/>
</dbReference>
<dbReference type="CDD" id="cd04181">
    <property type="entry name" value="NTP_transferase"/>
    <property type="match status" value="1"/>
</dbReference>
<name>A0A132P8P4_ENTFC</name>
<evidence type="ECO:0000256" key="7">
    <source>
        <dbReference type="ARBA" id="ARBA00031828"/>
    </source>
</evidence>
<comment type="subcellular location">
    <subcellularLocation>
        <location evidence="1">Cytoplasm</location>
    </subcellularLocation>
</comment>
<keyword evidence="3" id="KW-0963">Cytoplasm</keyword>